<dbReference type="EMBL" id="JH370130">
    <property type="protein sequence ID" value="ELA42886.1"/>
    <property type="molecule type" value="Genomic_DNA"/>
</dbReference>
<name>L2GPX0_VITCO</name>
<proteinExistence type="predicted"/>
<feature type="region of interest" description="Disordered" evidence="1">
    <location>
        <begin position="43"/>
        <end position="66"/>
    </location>
</feature>
<dbReference type="Proteomes" id="UP000011082">
    <property type="component" value="Unassembled WGS sequence"/>
</dbReference>
<dbReference type="AlphaFoldDB" id="L2GPX0"/>
<sequence length="215" mass="24637">MNCKHCSKQIIDFGIYETLFNRKSPETCSGPCSSVLDGKYMPRMHTDPDLIKSPQTSTEAPENKSNKRQLWMENEPFMVKLSVFESLGNTNGHDVADTCRPSKLNDFQKEKLERICKSKVNSQLKHQTETFMNYDFRKNSKTGEYEIDECSSKQIKSKADSLLKNGETSTVKLIIQQLEENCNKKDDKKNECKIIGNKSVKFSEILKKFSQPNSS</sequence>
<evidence type="ECO:0000313" key="2">
    <source>
        <dbReference type="EMBL" id="ELA42886.1"/>
    </source>
</evidence>
<dbReference type="RefSeq" id="XP_007603654.1">
    <property type="nucleotide sequence ID" value="XM_007603592.1"/>
</dbReference>
<evidence type="ECO:0000313" key="3">
    <source>
        <dbReference type="Proteomes" id="UP000011082"/>
    </source>
</evidence>
<keyword evidence="3" id="KW-1185">Reference proteome</keyword>
<accession>L2GPX0</accession>
<reference evidence="3" key="1">
    <citation type="submission" date="2011-05" db="EMBL/GenBank/DDBJ databases">
        <title>The genome sequence of Vittaforma corneae strain ATCC 50505.</title>
        <authorList>
            <consortium name="The Broad Institute Genome Sequencing Platform"/>
            <person name="Cuomo C."/>
            <person name="Didier E."/>
            <person name="Bowers L."/>
            <person name="Young S.K."/>
            <person name="Zeng Q."/>
            <person name="Gargeya S."/>
            <person name="Fitzgerald M."/>
            <person name="Haas B."/>
            <person name="Abouelleil A."/>
            <person name="Alvarado L."/>
            <person name="Arachchi H.M."/>
            <person name="Berlin A."/>
            <person name="Chapman S.B."/>
            <person name="Gearin G."/>
            <person name="Goldberg J."/>
            <person name="Griggs A."/>
            <person name="Gujja S."/>
            <person name="Hansen M."/>
            <person name="Heiman D."/>
            <person name="Howarth C."/>
            <person name="Larimer J."/>
            <person name="Lui A."/>
            <person name="MacDonald P.J.P."/>
            <person name="McCowen C."/>
            <person name="Montmayeur A."/>
            <person name="Murphy C."/>
            <person name="Neiman D."/>
            <person name="Pearson M."/>
            <person name="Priest M."/>
            <person name="Roberts A."/>
            <person name="Saif S."/>
            <person name="Shea T."/>
            <person name="Sisk P."/>
            <person name="Stolte C."/>
            <person name="Sykes S."/>
            <person name="Wortman J."/>
            <person name="Nusbaum C."/>
            <person name="Birren B."/>
        </authorList>
    </citation>
    <scope>NUCLEOTIDE SEQUENCE [LARGE SCALE GENOMIC DNA]</scope>
    <source>
        <strain evidence="3">ATCC 50505</strain>
    </source>
</reference>
<dbReference type="InParanoid" id="L2GPX0"/>
<protein>
    <submittedName>
        <fullName evidence="2">Uncharacterized protein</fullName>
    </submittedName>
</protein>
<dbReference type="GeneID" id="19880919"/>
<gene>
    <name evidence="2" type="ORF">VICG_00201</name>
</gene>
<evidence type="ECO:0000256" key="1">
    <source>
        <dbReference type="SAM" id="MobiDB-lite"/>
    </source>
</evidence>
<dbReference type="HOGENOM" id="CLU_1284166_0_0_1"/>
<dbReference type="VEuPathDB" id="MicrosporidiaDB:VICG_00201"/>
<organism evidence="2 3">
    <name type="scientific">Vittaforma corneae (strain ATCC 50505)</name>
    <name type="common">Microsporidian parasite</name>
    <name type="synonym">Nosema corneum</name>
    <dbReference type="NCBI Taxonomy" id="993615"/>
    <lineage>
        <taxon>Eukaryota</taxon>
        <taxon>Fungi</taxon>
        <taxon>Fungi incertae sedis</taxon>
        <taxon>Microsporidia</taxon>
        <taxon>Nosematidae</taxon>
        <taxon>Vittaforma</taxon>
    </lineage>
</organism>